<name>A0ABN8PRH1_9CNID</name>
<accession>A0ABN8PRH1</accession>
<evidence type="ECO:0000313" key="1">
    <source>
        <dbReference type="EMBL" id="CAH3147273.1"/>
    </source>
</evidence>
<organism evidence="1 2">
    <name type="scientific">Porites evermanni</name>
    <dbReference type="NCBI Taxonomy" id="104178"/>
    <lineage>
        <taxon>Eukaryota</taxon>
        <taxon>Metazoa</taxon>
        <taxon>Cnidaria</taxon>
        <taxon>Anthozoa</taxon>
        <taxon>Hexacorallia</taxon>
        <taxon>Scleractinia</taxon>
        <taxon>Fungiina</taxon>
        <taxon>Poritidae</taxon>
        <taxon>Porites</taxon>
    </lineage>
</organism>
<evidence type="ECO:0000313" key="2">
    <source>
        <dbReference type="Proteomes" id="UP001159427"/>
    </source>
</evidence>
<proteinExistence type="predicted"/>
<gene>
    <name evidence="1" type="ORF">PEVE_00044216</name>
</gene>
<dbReference type="EMBL" id="CALNXI010000928">
    <property type="protein sequence ID" value="CAH3147273.1"/>
    <property type="molecule type" value="Genomic_DNA"/>
</dbReference>
<keyword evidence="2" id="KW-1185">Reference proteome</keyword>
<dbReference type="SUPFAM" id="SSF101898">
    <property type="entry name" value="NHL repeat"/>
    <property type="match status" value="1"/>
</dbReference>
<dbReference type="InterPro" id="IPR011042">
    <property type="entry name" value="6-blade_b-propeller_TolB-like"/>
</dbReference>
<dbReference type="Gene3D" id="2.120.10.30">
    <property type="entry name" value="TolB, C-terminal domain"/>
    <property type="match status" value="1"/>
</dbReference>
<protein>
    <submittedName>
        <fullName evidence="1">Uncharacterized protein</fullName>
    </submittedName>
</protein>
<dbReference type="Proteomes" id="UP001159427">
    <property type="component" value="Unassembled WGS sequence"/>
</dbReference>
<comment type="caution">
    <text evidence="1">The sequence shown here is derived from an EMBL/GenBank/DDBJ whole genome shotgun (WGS) entry which is preliminary data.</text>
</comment>
<reference evidence="1 2" key="1">
    <citation type="submission" date="2022-05" db="EMBL/GenBank/DDBJ databases">
        <authorList>
            <consortium name="Genoscope - CEA"/>
            <person name="William W."/>
        </authorList>
    </citation>
    <scope>NUCLEOTIDE SEQUENCE [LARGE SCALE GENOMIC DNA]</scope>
</reference>
<sequence length="149" mass="16539">MLLLADNIVDVHELTGDFVGSFGQGVLNSTSDITATCDSRIMIVDPGDSCVHLFTVEGQQLVKFNYTKIKGDCYYRISCHSTGQHIVLAAKERQTDRLALAMYTVDGEFEQRIMLEWIRFINGISVTLEGYIAVACNDMPENEGIVIVV</sequence>